<dbReference type="EMBL" id="LUCM01001406">
    <property type="protein sequence ID" value="KAA0198959.1"/>
    <property type="molecule type" value="Genomic_DNA"/>
</dbReference>
<organism evidence="2 3">
    <name type="scientific">Fasciolopsis buskii</name>
    <dbReference type="NCBI Taxonomy" id="27845"/>
    <lineage>
        <taxon>Eukaryota</taxon>
        <taxon>Metazoa</taxon>
        <taxon>Spiralia</taxon>
        <taxon>Lophotrochozoa</taxon>
        <taxon>Platyhelminthes</taxon>
        <taxon>Trematoda</taxon>
        <taxon>Digenea</taxon>
        <taxon>Plagiorchiida</taxon>
        <taxon>Echinostomata</taxon>
        <taxon>Echinostomatoidea</taxon>
        <taxon>Fasciolidae</taxon>
        <taxon>Fasciolopsis</taxon>
    </lineage>
</organism>
<feature type="region of interest" description="Disordered" evidence="1">
    <location>
        <begin position="1723"/>
        <end position="1757"/>
    </location>
</feature>
<dbReference type="Proteomes" id="UP000728185">
    <property type="component" value="Unassembled WGS sequence"/>
</dbReference>
<evidence type="ECO:0000313" key="2">
    <source>
        <dbReference type="EMBL" id="KAA0198959.1"/>
    </source>
</evidence>
<reference evidence="2" key="1">
    <citation type="submission" date="2019-05" db="EMBL/GenBank/DDBJ databases">
        <title>Annotation for the trematode Fasciolopsis buski.</title>
        <authorList>
            <person name="Choi Y.-J."/>
        </authorList>
    </citation>
    <scope>NUCLEOTIDE SEQUENCE</scope>
    <source>
        <strain evidence="2">HT</strain>
        <tissue evidence="2">Whole worm</tissue>
    </source>
</reference>
<feature type="compositionally biased region" description="Low complexity" evidence="1">
    <location>
        <begin position="308"/>
        <end position="323"/>
    </location>
</feature>
<feature type="region of interest" description="Disordered" evidence="1">
    <location>
        <begin position="628"/>
        <end position="664"/>
    </location>
</feature>
<comment type="caution">
    <text evidence="2">The sequence shown here is derived from an EMBL/GenBank/DDBJ whole genome shotgun (WGS) entry which is preliminary data.</text>
</comment>
<feature type="region of interest" description="Disordered" evidence="1">
    <location>
        <begin position="1183"/>
        <end position="1211"/>
    </location>
</feature>
<feature type="region of interest" description="Disordered" evidence="1">
    <location>
        <begin position="964"/>
        <end position="1013"/>
    </location>
</feature>
<feature type="region of interest" description="Disordered" evidence="1">
    <location>
        <begin position="308"/>
        <end position="331"/>
    </location>
</feature>
<feature type="compositionally biased region" description="Polar residues" evidence="1">
    <location>
        <begin position="1340"/>
        <end position="1353"/>
    </location>
</feature>
<accession>A0A8E0S4L6</accession>
<feature type="compositionally biased region" description="Polar residues" evidence="1">
    <location>
        <begin position="1201"/>
        <end position="1211"/>
    </location>
</feature>
<feature type="compositionally biased region" description="Low complexity" evidence="1">
    <location>
        <begin position="1188"/>
        <end position="1200"/>
    </location>
</feature>
<feature type="compositionally biased region" description="Low complexity" evidence="1">
    <location>
        <begin position="991"/>
        <end position="1011"/>
    </location>
</feature>
<feature type="region of interest" description="Disordered" evidence="1">
    <location>
        <begin position="107"/>
        <end position="131"/>
    </location>
</feature>
<feature type="compositionally biased region" description="Polar residues" evidence="1">
    <location>
        <begin position="55"/>
        <end position="66"/>
    </location>
</feature>
<evidence type="ECO:0000256" key="1">
    <source>
        <dbReference type="SAM" id="MobiDB-lite"/>
    </source>
</evidence>
<keyword evidence="3" id="KW-1185">Reference proteome</keyword>
<gene>
    <name evidence="2" type="ORF">FBUS_04702</name>
</gene>
<feature type="compositionally biased region" description="Basic and acidic residues" evidence="1">
    <location>
        <begin position="805"/>
        <end position="815"/>
    </location>
</feature>
<feature type="compositionally biased region" description="Low complexity" evidence="1">
    <location>
        <begin position="631"/>
        <end position="653"/>
    </location>
</feature>
<feature type="compositionally biased region" description="Low complexity" evidence="1">
    <location>
        <begin position="1726"/>
        <end position="1746"/>
    </location>
</feature>
<feature type="region of interest" description="Disordered" evidence="1">
    <location>
        <begin position="762"/>
        <end position="821"/>
    </location>
</feature>
<feature type="region of interest" description="Disordered" evidence="1">
    <location>
        <begin position="1057"/>
        <end position="1094"/>
    </location>
</feature>
<sequence>MPTLMVDAVTDVPNASCSTEEANDCGSCVPISSDSVYPTCNRNSGPSMNGHAEQSIANRTAASSHWKSARSGKDQYGERIMRLQNLLPPEAIQSIRQIWHEIYGPRKSSGSTNAAGSDSASGSGGTSLSSMTAATSCASSTSGTTTVSATSASNTATLREHFARRVRQVVRQYLGPNALVSLNRASVIVPPLSNQVPTSTKNPGVELRTVAISSTQTVTAPVLSHSAPVTQLSQVISPQAVYFLPCSHRLIFLCKGTPPSARTINDLPTVSVEPAPVVRPNDAYSGPLPKSATVNRNRNVNTSLSSCSCSSSSSSTPTNISCSRTPSSTGSVSATTVRTVSQALTAGFHAAVSSLPVVVTKSVKPQESKVSTNDLVNVSSSCTFTTVSAIAPGTEISGLSGRNSMSGSSNLAIIESPNVLSRTSGTSTTLPLLSVVSPQTIPVLEPQPPANRRNTNSSCSGALTIQLPTAMPGTGAILVSPVTPMATTPVRAAVEQPGTPADRPIILTVDPSEQSAELALMTGHRSALSVCSSVSPCSSSACPTSTSSSSLSSVTSPIISSSPIQTHRPGSLLVSAQHSESTLEALSGPGLLPTSSAGNRMIIVQNSFSSSGLSTSGRVTTSSYTVPTMHSPSEPVVQPSSISPSIKPVSCGPGQHGHHHHPVTSLSGVPSSLCRLLLDPQLGPSEPTISCNLNIRSPLTPLTTPTPVSPGLGSVGRTRRSSGSGGTKKALTKPAGLDVYEFTTCTNSSDLSVSKGIGSPADNRFHFGQTPSGSLSSTKTTPFSRHSRDSNVPALGDTSSSPVHDSVRSHSREEQDTTSSKVIAEEVEFLYEILRRDELERGQQRHRRSSTSTQLDGCSPRAKRSRLTTPYANSDHDDEEDTLSNESRDVKWHADDAQAVARICEQLQEGFTNAKSSEDITMIPLPNEPILTAKSIQFEENQETNPDMFRTVPDGEIGCVIHHMSSSPSPSSKSHPRIANSGSSRGSLNEAAVAAARASQQAAASQRNKAAGQRTLVEQRKRLIQHQMYNQFTVYSASPNRPQQVNNEIFVSDVKGSPVTTVQSPPASLARTARQASGSSPKECRVQSRTRHASSSLLHTVHDGTTTSTSNVGEYPSLIVHGLHLTATTVISISSTSPGPAVSSRSSMSRFYHHRPEDLPRYLKEVGPNVRVQLSAPPAVVVSSTGQAETTKTTTAETATPQSFTGEPSSLPSDVYDFIQSDPAGDGSTGSSAVLGCTRPSGPVSDEQPSPLLANPTGMDMTCTLVTPEQSMLNSEESSATILLPSVPCMTPSAELANKSFSGHFSTRIDDSTSPYTNAVIGMGAGVELANIGPQHRSSKSGNNRSVRHNGSSRVAPGNTRNRRILSASPATAGGNTVDSIQPSSGSEFPSTVLSTPKTLGTNVVCFADSSAQWTSVPCTSTMIVNPSMTSPTNALPSSIPEGYILGYVPNAINVITTGITSPGGPERQAYAFITQPPLTGSNLLLMHSEQTELEPHPAVAVVCDPVTNISPNPSMGSRKPHQSNAFVYAISPSINPNPHTQKAVPQITESPSLSQPKAAAQMFVVSPINTPSPAFTGPPSSGADVIDTSIMTASASSVTPISHLGTAVGIQSSRSSLGAGEIHRNSESLEAIRPADAPSGQPLISSSDSLDNIFDSESKPEESLLPDEIINAVFGLETMVAAKQQQNRLNSASFADSADPTLCFSRYSPTVDGESEMMMDLHGIPSTASSSPSPCSPQLSNPLLPDVRSSSSCLTP</sequence>
<feature type="compositionally biased region" description="Polar residues" evidence="1">
    <location>
        <begin position="1374"/>
        <end position="1393"/>
    </location>
</feature>
<feature type="compositionally biased region" description="Low complexity" evidence="1">
    <location>
        <begin position="964"/>
        <end position="973"/>
    </location>
</feature>
<feature type="region of interest" description="Disordered" evidence="1">
    <location>
        <begin position="1333"/>
        <end position="1393"/>
    </location>
</feature>
<dbReference type="OrthoDB" id="6257961at2759"/>
<feature type="compositionally biased region" description="Low complexity" evidence="1">
    <location>
        <begin position="699"/>
        <end position="716"/>
    </location>
</feature>
<feature type="compositionally biased region" description="Low complexity" evidence="1">
    <location>
        <begin position="108"/>
        <end position="131"/>
    </location>
</feature>
<feature type="region of interest" description="Disordered" evidence="1">
    <location>
        <begin position="699"/>
        <end position="731"/>
    </location>
</feature>
<feature type="compositionally biased region" description="Polar residues" evidence="1">
    <location>
        <begin position="769"/>
        <end position="784"/>
    </location>
</feature>
<name>A0A8E0S4L6_9TREM</name>
<feature type="region of interest" description="Disordered" evidence="1">
    <location>
        <begin position="45"/>
        <end position="73"/>
    </location>
</feature>
<protein>
    <submittedName>
        <fullName evidence="2">Uncharacterized protein</fullName>
    </submittedName>
</protein>
<proteinExistence type="predicted"/>
<feature type="region of interest" description="Disordered" evidence="1">
    <location>
        <begin position="1633"/>
        <end position="1662"/>
    </location>
</feature>
<evidence type="ECO:0000313" key="3">
    <source>
        <dbReference type="Proteomes" id="UP000728185"/>
    </source>
</evidence>
<feature type="region of interest" description="Disordered" evidence="1">
    <location>
        <begin position="840"/>
        <end position="889"/>
    </location>
</feature>